<evidence type="ECO:0000256" key="1">
    <source>
        <dbReference type="SAM" id="MobiDB-lite"/>
    </source>
</evidence>
<proteinExistence type="predicted"/>
<feature type="region of interest" description="Disordered" evidence="1">
    <location>
        <begin position="95"/>
        <end position="158"/>
    </location>
</feature>
<comment type="caution">
    <text evidence="2">The sequence shown here is derived from an EMBL/GenBank/DDBJ whole genome shotgun (WGS) entry which is preliminary data.</text>
</comment>
<protein>
    <submittedName>
        <fullName evidence="2">Uncharacterized protein</fullName>
    </submittedName>
</protein>
<accession>A0A8H6U4F9</accession>
<feature type="compositionally biased region" description="Basic residues" evidence="1">
    <location>
        <begin position="147"/>
        <end position="158"/>
    </location>
</feature>
<keyword evidence="3" id="KW-1185">Reference proteome</keyword>
<gene>
    <name evidence="2" type="ORF">MVEN_02501800</name>
</gene>
<sequence length="158" mass="17135">MPSSQNLPNATTALPSADELKLLLKVIKDPTASPEALCAAATTSTKLRKNVIQRLKRRLADIRTEAETAESEAHAATAEVHMTIDRINMLEEQLGSLSSQEERSKRDAIETQRRRVNKSVAVQAAKEKNSPKANLKSGVHSGVNAKMVKKRAKAAAKA</sequence>
<dbReference type="AlphaFoldDB" id="A0A8H6U4F9"/>
<dbReference type="EMBL" id="JACAZI010000034">
    <property type="protein sequence ID" value="KAF7328732.1"/>
    <property type="molecule type" value="Genomic_DNA"/>
</dbReference>
<feature type="compositionally biased region" description="Basic and acidic residues" evidence="1">
    <location>
        <begin position="100"/>
        <end position="113"/>
    </location>
</feature>
<evidence type="ECO:0000313" key="3">
    <source>
        <dbReference type="Proteomes" id="UP000620124"/>
    </source>
</evidence>
<dbReference type="Proteomes" id="UP000620124">
    <property type="component" value="Unassembled WGS sequence"/>
</dbReference>
<reference evidence="2" key="1">
    <citation type="submission" date="2020-05" db="EMBL/GenBank/DDBJ databases">
        <title>Mycena genomes resolve the evolution of fungal bioluminescence.</title>
        <authorList>
            <person name="Tsai I.J."/>
        </authorList>
    </citation>
    <scope>NUCLEOTIDE SEQUENCE</scope>
    <source>
        <strain evidence="2">CCC161011</strain>
    </source>
</reference>
<name>A0A8H6U4F9_9AGAR</name>
<organism evidence="2 3">
    <name type="scientific">Mycena venus</name>
    <dbReference type="NCBI Taxonomy" id="2733690"/>
    <lineage>
        <taxon>Eukaryota</taxon>
        <taxon>Fungi</taxon>
        <taxon>Dikarya</taxon>
        <taxon>Basidiomycota</taxon>
        <taxon>Agaricomycotina</taxon>
        <taxon>Agaricomycetes</taxon>
        <taxon>Agaricomycetidae</taxon>
        <taxon>Agaricales</taxon>
        <taxon>Marasmiineae</taxon>
        <taxon>Mycenaceae</taxon>
        <taxon>Mycena</taxon>
    </lineage>
</organism>
<evidence type="ECO:0000313" key="2">
    <source>
        <dbReference type="EMBL" id="KAF7328732.1"/>
    </source>
</evidence>